<name>A0A023BP89_9FLAO</name>
<protein>
    <submittedName>
        <fullName evidence="1">Uncharacterized protein</fullName>
    </submittedName>
</protein>
<keyword evidence="2" id="KW-1185">Reference proteome</keyword>
<gene>
    <name evidence="1" type="ORF">ATO12_05285</name>
</gene>
<reference evidence="1 2" key="1">
    <citation type="submission" date="2014-04" db="EMBL/GenBank/DDBJ databases">
        <title>Aquimarina sp. 22II-S11-z7 Genome Sequencing.</title>
        <authorList>
            <person name="Lai Q."/>
        </authorList>
    </citation>
    <scope>NUCLEOTIDE SEQUENCE [LARGE SCALE GENOMIC DNA]</scope>
    <source>
        <strain evidence="1 2">22II-S11-z7</strain>
    </source>
</reference>
<dbReference type="Proteomes" id="UP000023541">
    <property type="component" value="Unassembled WGS sequence"/>
</dbReference>
<dbReference type="EMBL" id="AQRA01000011">
    <property type="protein sequence ID" value="EZH71791.1"/>
    <property type="molecule type" value="Genomic_DNA"/>
</dbReference>
<evidence type="ECO:0000313" key="2">
    <source>
        <dbReference type="Proteomes" id="UP000023541"/>
    </source>
</evidence>
<accession>A0A023BP89</accession>
<dbReference type="eggNOG" id="ENOG5034AY5">
    <property type="taxonomic scope" value="Bacteria"/>
</dbReference>
<dbReference type="AlphaFoldDB" id="A0A023BP89"/>
<dbReference type="RefSeq" id="WP_034246433.1">
    <property type="nucleotide sequence ID" value="NZ_AQRA01000011.1"/>
</dbReference>
<evidence type="ECO:0000313" key="1">
    <source>
        <dbReference type="EMBL" id="EZH71791.1"/>
    </source>
</evidence>
<comment type="caution">
    <text evidence="1">The sequence shown here is derived from an EMBL/GenBank/DDBJ whole genome shotgun (WGS) entry which is preliminary data.</text>
</comment>
<organism evidence="1 2">
    <name type="scientific">Aquimarina atlantica</name>
    <dbReference type="NCBI Taxonomy" id="1317122"/>
    <lineage>
        <taxon>Bacteria</taxon>
        <taxon>Pseudomonadati</taxon>
        <taxon>Bacteroidota</taxon>
        <taxon>Flavobacteriia</taxon>
        <taxon>Flavobacteriales</taxon>
        <taxon>Flavobacteriaceae</taxon>
        <taxon>Aquimarina</taxon>
    </lineage>
</organism>
<dbReference type="OrthoDB" id="1156820at2"/>
<proteinExistence type="predicted"/>
<sequence>MSAEILDFYKKGVTFISVKTFIFRRYLYHRKHIMKKLLFLALLAIIVSCSKDDEPVINSDSNNETHPVNDSITYFTLKVNEFYIGEVVNSGYLILNDNEGNILAHTQIENNKEYVFKAKKGEEKESFTVSRFMYRNRESSQVNFLSSFFNIKKGTIWNFEGYDTSNVTSNTGETNENSKSFSLKIQNIEGYNKVSISSNNGGASYSGSGTNNSMDYNVSFRNNYNKFLITVHFELEKSKYILIDNIQDEQEIIVDGSELKEFDAYLPINLPNDGNTYFKDLRAHLTPEEIFETALFTRIESEAASTFGVFENFYDFYIRVYTSNYVENYSYAYTRESPTLEAITVPSYTTDFNLINSSINAFEYTADQKYSTKRSTWSYHFNDSVEKKFRYDSWSFRSNELAYQTIPELPQEFFDLYPHFKLENLKYEETNFSKGTVYGSFFMGENSSESNTTKVTESLTFTNPDYHNKSFKKNEDFEKMIKELSKL</sequence>